<dbReference type="Proteomes" id="UP001629536">
    <property type="component" value="Unassembled WGS sequence"/>
</dbReference>
<dbReference type="Gene3D" id="3.30.1490.480">
    <property type="entry name" value="Endolytic murein transglycosylase"/>
    <property type="match status" value="1"/>
</dbReference>
<sequence>MKYIKDFFYNFSDLIFALIVVLGIGFVLYFNFNNLVNIESKASNIIQEETIKKTEDNSEIEVTIPKGITYKQLSDILFEYKLIQDKDNFTKSLENSKKNIIYGTHKIKKNLNFEQIKEIVLTK</sequence>
<accession>A0ABW9F5H5</accession>
<evidence type="ECO:0008006" key="4">
    <source>
        <dbReference type="Google" id="ProtNLM"/>
    </source>
</evidence>
<organism evidence="2 3">
    <name type="scientific">Helcococcus bovis</name>
    <dbReference type="NCBI Taxonomy" id="3153252"/>
    <lineage>
        <taxon>Bacteria</taxon>
        <taxon>Bacillati</taxon>
        <taxon>Bacillota</taxon>
        <taxon>Tissierellia</taxon>
        <taxon>Tissierellales</taxon>
        <taxon>Peptoniphilaceae</taxon>
        <taxon>Helcococcus</taxon>
    </lineage>
</organism>
<keyword evidence="1" id="KW-0472">Membrane</keyword>
<gene>
    <name evidence="2" type="ORF">ABGF40_03065</name>
</gene>
<dbReference type="EMBL" id="JBFNFH010000005">
    <property type="protein sequence ID" value="MFM1524646.1"/>
    <property type="molecule type" value="Genomic_DNA"/>
</dbReference>
<evidence type="ECO:0000313" key="2">
    <source>
        <dbReference type="EMBL" id="MFM1524646.1"/>
    </source>
</evidence>
<keyword evidence="3" id="KW-1185">Reference proteome</keyword>
<protein>
    <recommendedName>
        <fullName evidence="4">Endolytic transglycosylase MltG</fullName>
    </recommendedName>
</protein>
<proteinExistence type="predicted"/>
<evidence type="ECO:0000256" key="1">
    <source>
        <dbReference type="SAM" id="Phobius"/>
    </source>
</evidence>
<keyword evidence="1" id="KW-1133">Transmembrane helix</keyword>
<reference evidence="2 3" key="1">
    <citation type="journal article" date="2024" name="Front. Microbiol.">
        <title>Pangenomic and biochemical analyses of Helcococcus ovis reveal widespread tetracycline resistance and a novel bacterial species, Helcococcus bovis.</title>
        <authorList>
            <person name="Cunha F."/>
            <person name="Zhai Y."/>
            <person name="Casaro S."/>
            <person name="Jones K.L."/>
            <person name="Hernandez M."/>
            <person name="Bisinotto R.S."/>
            <person name="Kariyawasam S."/>
            <person name="Brown M.B."/>
            <person name="Phillips A."/>
            <person name="Jeong K.C."/>
            <person name="Galvao K.N."/>
        </authorList>
    </citation>
    <scope>NUCLEOTIDE SEQUENCE [LARGE SCALE GENOMIC DNA]</scope>
    <source>
        <strain evidence="2 3">KG197</strain>
    </source>
</reference>
<name>A0ABW9F5H5_9FIRM</name>
<keyword evidence="1" id="KW-0812">Transmembrane</keyword>
<feature type="transmembrane region" description="Helical" evidence="1">
    <location>
        <begin position="7"/>
        <end position="30"/>
    </location>
</feature>
<dbReference type="RefSeq" id="WP_408105663.1">
    <property type="nucleotide sequence ID" value="NZ_JBFNFH010000005.1"/>
</dbReference>
<comment type="caution">
    <text evidence="2">The sequence shown here is derived from an EMBL/GenBank/DDBJ whole genome shotgun (WGS) entry which is preliminary data.</text>
</comment>
<evidence type="ECO:0000313" key="3">
    <source>
        <dbReference type="Proteomes" id="UP001629536"/>
    </source>
</evidence>